<evidence type="ECO:0000313" key="1">
    <source>
        <dbReference type="EMBL" id="KAH7922248.1"/>
    </source>
</evidence>
<comment type="caution">
    <text evidence="1">The sequence shown here is derived from an EMBL/GenBank/DDBJ whole genome shotgun (WGS) entry which is preliminary data.</text>
</comment>
<accession>A0ACB8BAJ8</accession>
<dbReference type="Proteomes" id="UP000790709">
    <property type="component" value="Unassembled WGS sequence"/>
</dbReference>
<organism evidence="1 2">
    <name type="scientific">Leucogyrophana mollusca</name>
    <dbReference type="NCBI Taxonomy" id="85980"/>
    <lineage>
        <taxon>Eukaryota</taxon>
        <taxon>Fungi</taxon>
        <taxon>Dikarya</taxon>
        <taxon>Basidiomycota</taxon>
        <taxon>Agaricomycotina</taxon>
        <taxon>Agaricomycetes</taxon>
        <taxon>Agaricomycetidae</taxon>
        <taxon>Boletales</taxon>
        <taxon>Boletales incertae sedis</taxon>
        <taxon>Leucogyrophana</taxon>
    </lineage>
</organism>
<gene>
    <name evidence="1" type="ORF">BV22DRAFT_1017667</name>
</gene>
<sequence>MYFNTSVANFSPLLLYIPQALWWEAPPNDPSLVNYATKSYHATNASQGRGSISFYWSGTGIWKVVIALTLRCRLYGGYQPTLGAYQIILDGQVYNYSGIRDNSSSLAGYLLHGSQGLAAGSHSIEMINVSQDPDQDILDLDYVWMYSPFSLLPFLICSYSLCLKATSRIT</sequence>
<name>A0ACB8BAJ8_9AGAM</name>
<proteinExistence type="predicted"/>
<dbReference type="EMBL" id="MU266492">
    <property type="protein sequence ID" value="KAH7922248.1"/>
    <property type="molecule type" value="Genomic_DNA"/>
</dbReference>
<reference evidence="1" key="1">
    <citation type="journal article" date="2021" name="New Phytol.">
        <title>Evolutionary innovations through gain and loss of genes in the ectomycorrhizal Boletales.</title>
        <authorList>
            <person name="Wu G."/>
            <person name="Miyauchi S."/>
            <person name="Morin E."/>
            <person name="Kuo A."/>
            <person name="Drula E."/>
            <person name="Varga T."/>
            <person name="Kohler A."/>
            <person name="Feng B."/>
            <person name="Cao Y."/>
            <person name="Lipzen A."/>
            <person name="Daum C."/>
            <person name="Hundley H."/>
            <person name="Pangilinan J."/>
            <person name="Johnson J."/>
            <person name="Barry K."/>
            <person name="LaButti K."/>
            <person name="Ng V."/>
            <person name="Ahrendt S."/>
            <person name="Min B."/>
            <person name="Choi I.G."/>
            <person name="Park H."/>
            <person name="Plett J.M."/>
            <person name="Magnuson J."/>
            <person name="Spatafora J.W."/>
            <person name="Nagy L.G."/>
            <person name="Henrissat B."/>
            <person name="Grigoriev I.V."/>
            <person name="Yang Z.L."/>
            <person name="Xu J."/>
            <person name="Martin F.M."/>
        </authorList>
    </citation>
    <scope>NUCLEOTIDE SEQUENCE</scope>
    <source>
        <strain evidence="1">KUC20120723A-06</strain>
    </source>
</reference>
<evidence type="ECO:0000313" key="2">
    <source>
        <dbReference type="Proteomes" id="UP000790709"/>
    </source>
</evidence>
<keyword evidence="2" id="KW-1185">Reference proteome</keyword>
<protein>
    <submittedName>
        <fullName evidence="1">Uncharacterized protein</fullName>
    </submittedName>
</protein>